<evidence type="ECO:0000313" key="3">
    <source>
        <dbReference type="Proteomes" id="UP000316612"/>
    </source>
</evidence>
<protein>
    <submittedName>
        <fullName evidence="2">Uncharacterized protein</fullName>
    </submittedName>
</protein>
<comment type="caution">
    <text evidence="2">The sequence shown here is derived from an EMBL/GenBank/DDBJ whole genome shotgun (WGS) entry which is preliminary data.</text>
</comment>
<keyword evidence="1" id="KW-0472">Membrane</keyword>
<sequence length="330" mass="37069">MTNHEILRPVYRIVVTAFTITHVILGIISIPTLEIVWPCVLALLLCMGASYYAAYGRPKSLNLLRGESLVIVGITTLMTVLVNYGLSDGFPGYGWWNSGATEMILVALALRGQLPIAWAGLGLFAIAQSIGGTLNHVAAAEIVGNIVTPAMWIFFAAVTRWQIERNHRQIQLSEQKGKEIYQRQAEEYAYQITKDEWAGFLDGPARQALQEIIDNADHLTEEHRRKYELLELSLRDESEARIFLTDTLREALQSARAEGLVIDFNDIRNVPLPAQVQRKMEQELLQRLRQPKLYSELNVVAFPRPSRTAVSILVRPRAPGAPEQIDISNE</sequence>
<dbReference type="EMBL" id="BJNY01000008">
    <property type="protein sequence ID" value="GED06095.1"/>
    <property type="molecule type" value="Genomic_DNA"/>
</dbReference>
<organism evidence="2 3">
    <name type="scientific">Glutamicibacter uratoxydans</name>
    <name type="common">Arthrobacter uratoxydans</name>
    <dbReference type="NCBI Taxonomy" id="43667"/>
    <lineage>
        <taxon>Bacteria</taxon>
        <taxon>Bacillati</taxon>
        <taxon>Actinomycetota</taxon>
        <taxon>Actinomycetes</taxon>
        <taxon>Micrococcales</taxon>
        <taxon>Micrococcaceae</taxon>
        <taxon>Glutamicibacter</taxon>
    </lineage>
</organism>
<keyword evidence="3" id="KW-1185">Reference proteome</keyword>
<feature type="transmembrane region" description="Helical" evidence="1">
    <location>
        <begin position="66"/>
        <end position="86"/>
    </location>
</feature>
<keyword evidence="1" id="KW-0812">Transmembrane</keyword>
<reference evidence="2 3" key="1">
    <citation type="submission" date="2019-06" db="EMBL/GenBank/DDBJ databases">
        <title>Whole genome shotgun sequence of Glutamicibacter uratoxydans NBRC 15515.</title>
        <authorList>
            <person name="Hosoyama A."/>
            <person name="Uohara A."/>
            <person name="Ohji S."/>
            <person name="Ichikawa N."/>
        </authorList>
    </citation>
    <scope>NUCLEOTIDE SEQUENCE [LARGE SCALE GENOMIC DNA]</scope>
    <source>
        <strain evidence="2 3">NBRC 15515</strain>
    </source>
</reference>
<evidence type="ECO:0000313" key="2">
    <source>
        <dbReference type="EMBL" id="GED06095.1"/>
    </source>
</evidence>
<gene>
    <name evidence="2" type="ORF">AUR04nite_16270</name>
</gene>
<dbReference type="RefSeq" id="WP_141363799.1">
    <property type="nucleotide sequence ID" value="NZ_BAAAJL010000003.1"/>
</dbReference>
<feature type="transmembrane region" description="Helical" evidence="1">
    <location>
        <begin position="142"/>
        <end position="163"/>
    </location>
</feature>
<dbReference type="OrthoDB" id="4881511at2"/>
<accession>A0A4Y4DR64</accession>
<feature type="transmembrane region" description="Helical" evidence="1">
    <location>
        <begin position="35"/>
        <end position="54"/>
    </location>
</feature>
<proteinExistence type="predicted"/>
<dbReference type="AlphaFoldDB" id="A0A4Y4DR64"/>
<feature type="transmembrane region" description="Helical" evidence="1">
    <location>
        <begin position="9"/>
        <end position="29"/>
    </location>
</feature>
<evidence type="ECO:0000256" key="1">
    <source>
        <dbReference type="SAM" id="Phobius"/>
    </source>
</evidence>
<name>A0A4Y4DR64_GLUUR</name>
<dbReference type="Proteomes" id="UP000316612">
    <property type="component" value="Unassembled WGS sequence"/>
</dbReference>
<keyword evidence="1" id="KW-1133">Transmembrane helix</keyword>